<evidence type="ECO:0000259" key="1">
    <source>
        <dbReference type="PROSITE" id="PS51186"/>
    </source>
</evidence>
<dbReference type="AlphaFoldDB" id="A0A2N5HMC2"/>
<reference evidence="2 3" key="1">
    <citation type="submission" date="2017-11" db="EMBL/GenBank/DDBJ databases">
        <title>Comparitive Functional Genomics of Dry Heat Resistant strains isolated from the Viking Spacecraft.</title>
        <authorList>
            <person name="Seuylemezian A."/>
            <person name="Cooper K."/>
            <person name="Vaishampayan P."/>
        </authorList>
    </citation>
    <scope>NUCLEOTIDE SEQUENCE [LARGE SCALE GENOMIC DNA]</scope>
    <source>
        <strain evidence="2 3">V32-6</strain>
    </source>
</reference>
<dbReference type="InterPro" id="IPR016181">
    <property type="entry name" value="Acyl_CoA_acyltransferase"/>
</dbReference>
<feature type="domain" description="N-acetyltransferase" evidence="1">
    <location>
        <begin position="1"/>
        <end position="165"/>
    </location>
</feature>
<keyword evidence="2" id="KW-0808">Transferase</keyword>
<dbReference type="InterPro" id="IPR000182">
    <property type="entry name" value="GNAT_dom"/>
</dbReference>
<gene>
    <name evidence="2" type="ORF">CVD27_07065</name>
</gene>
<dbReference type="GO" id="GO:0016747">
    <property type="term" value="F:acyltransferase activity, transferring groups other than amino-acyl groups"/>
    <property type="evidence" value="ECO:0007669"/>
    <property type="project" value="InterPro"/>
</dbReference>
<dbReference type="InterPro" id="IPR017255">
    <property type="entry name" value="AcTrfase_GNAT_prd"/>
</dbReference>
<dbReference type="PANTHER" id="PTHR43415:SF3">
    <property type="entry name" value="GNAT-FAMILY ACETYLTRANSFERASE"/>
    <property type="match status" value="1"/>
</dbReference>
<dbReference type="Pfam" id="PF00583">
    <property type="entry name" value="Acetyltransf_1"/>
    <property type="match status" value="1"/>
</dbReference>
<dbReference type="OrthoDB" id="9773249at2"/>
<proteinExistence type="predicted"/>
<dbReference type="Proteomes" id="UP000234950">
    <property type="component" value="Unassembled WGS sequence"/>
</dbReference>
<protein>
    <submittedName>
        <fullName evidence="2">GNAT family N-acetyltransferase</fullName>
    </submittedName>
</protein>
<organism evidence="2 3">
    <name type="scientific">Neobacillus cucumis</name>
    <dbReference type="NCBI Taxonomy" id="1740721"/>
    <lineage>
        <taxon>Bacteria</taxon>
        <taxon>Bacillati</taxon>
        <taxon>Bacillota</taxon>
        <taxon>Bacilli</taxon>
        <taxon>Bacillales</taxon>
        <taxon>Bacillaceae</taxon>
        <taxon>Neobacillus</taxon>
    </lineage>
</organism>
<evidence type="ECO:0000313" key="3">
    <source>
        <dbReference type="Proteomes" id="UP000234950"/>
    </source>
</evidence>
<dbReference type="PIRSF" id="PIRSF037663">
    <property type="entry name" value="Acetyltransf_GNAT_prd"/>
    <property type="match status" value="1"/>
</dbReference>
<sequence length="165" mass="19217">MLIREIKPDDAGSFINLIKKVESEYEFMLLEPGERKMVEEEQKKRLEVMRKSYNSTIFIAKEDKQLIGYLIAMGGNAKRNKHSVYLVIGILAEYRGRGIGTKLFEQLENWGKEHSVHRLELTVVTQNEAALQLYKKMGFEIEGTKKQSLYIDGKFVDEYYMSKLI</sequence>
<dbReference type="CDD" id="cd04301">
    <property type="entry name" value="NAT_SF"/>
    <property type="match status" value="1"/>
</dbReference>
<dbReference type="EMBL" id="PGVE01000031">
    <property type="protein sequence ID" value="PLS06681.1"/>
    <property type="molecule type" value="Genomic_DNA"/>
</dbReference>
<keyword evidence="3" id="KW-1185">Reference proteome</keyword>
<accession>A0A2N5HMC2</accession>
<dbReference type="Gene3D" id="3.40.630.30">
    <property type="match status" value="1"/>
</dbReference>
<comment type="caution">
    <text evidence="2">The sequence shown here is derived from an EMBL/GenBank/DDBJ whole genome shotgun (WGS) entry which is preliminary data.</text>
</comment>
<evidence type="ECO:0000313" key="2">
    <source>
        <dbReference type="EMBL" id="PLS06681.1"/>
    </source>
</evidence>
<dbReference type="PANTHER" id="PTHR43415">
    <property type="entry name" value="SPERMIDINE N(1)-ACETYLTRANSFERASE"/>
    <property type="match status" value="1"/>
</dbReference>
<dbReference type="SUPFAM" id="SSF55729">
    <property type="entry name" value="Acyl-CoA N-acyltransferases (Nat)"/>
    <property type="match status" value="1"/>
</dbReference>
<dbReference type="PROSITE" id="PS51186">
    <property type="entry name" value="GNAT"/>
    <property type="match status" value="1"/>
</dbReference>
<dbReference type="RefSeq" id="WP_101647182.1">
    <property type="nucleotide sequence ID" value="NZ_PGVE01000031.1"/>
</dbReference>
<name>A0A2N5HMC2_9BACI</name>